<reference evidence="2" key="2">
    <citation type="submission" date="2022-08" db="UniProtKB">
        <authorList>
            <consortium name="EnsemblMetazoa"/>
        </authorList>
    </citation>
    <scope>IDENTIFICATION</scope>
    <source>
        <strain evidence="2">STECLA/ALBI9_A</strain>
    </source>
</reference>
<evidence type="ECO:0000313" key="2">
    <source>
        <dbReference type="EnsemblMetazoa" id="AALB004645-PA"/>
    </source>
</evidence>
<dbReference type="EnsemblMetazoa" id="AALB004645-RA">
    <property type="protein sequence ID" value="AALB004645-PA"/>
    <property type="gene ID" value="AALB004645"/>
</dbReference>
<sequence>VGLLLCHIDGTTGNPTNPVFIQRDLPPAPPYGFGFQDASDSSEEVTIVKRSGGRADSVPITYLTTTQAEPVVSQEQQESTKAKTTTVETASTSAGPVKKDSPSARGTSRAPTPAVTTSLLLNDDTSNRVPRPEDMPQRIELDNMIITRPHKRNVYDTYTGEASETGHSCSCGGYMLVEKKIYACEPKETVVRLMKRSSNHDDCVAQETQHVGVVQMPDDGHAESFQLVPLAEDTV</sequence>
<name>A0A182FDQ4_ANOAL</name>
<feature type="region of interest" description="Disordered" evidence="1">
    <location>
        <begin position="69"/>
        <end position="116"/>
    </location>
</feature>
<keyword evidence="3" id="KW-1185">Reference proteome</keyword>
<dbReference type="AlphaFoldDB" id="A0A182FDQ4"/>
<accession>A0A182FDQ4</accession>
<protein>
    <submittedName>
        <fullName evidence="2">Uncharacterized protein</fullName>
    </submittedName>
</protein>
<feature type="compositionally biased region" description="Polar residues" evidence="1">
    <location>
        <begin position="69"/>
        <end position="94"/>
    </location>
</feature>
<dbReference type="VEuPathDB" id="VectorBase:AALB20_026048"/>
<reference evidence="2 3" key="1">
    <citation type="journal article" date="2017" name="G3 (Bethesda)">
        <title>The Physical Genome Mapping of Anopheles albimanus Corrected Scaffold Misassemblies and Identified Interarm Rearrangements in Genus Anopheles.</title>
        <authorList>
            <person name="Artemov G.N."/>
            <person name="Peery A.N."/>
            <person name="Jiang X."/>
            <person name="Tu Z."/>
            <person name="Stegniy V.N."/>
            <person name="Sharakhova M.V."/>
            <person name="Sharakhov I.V."/>
        </authorList>
    </citation>
    <scope>NUCLEOTIDE SEQUENCE [LARGE SCALE GENOMIC DNA]</scope>
    <source>
        <strain evidence="2 3">ALBI9_A</strain>
    </source>
</reference>
<dbReference type="VEuPathDB" id="VectorBase:AALB004645"/>
<evidence type="ECO:0000256" key="1">
    <source>
        <dbReference type="SAM" id="MobiDB-lite"/>
    </source>
</evidence>
<evidence type="ECO:0000313" key="3">
    <source>
        <dbReference type="Proteomes" id="UP000069272"/>
    </source>
</evidence>
<organism evidence="2 3">
    <name type="scientific">Anopheles albimanus</name>
    <name type="common">New world malaria mosquito</name>
    <dbReference type="NCBI Taxonomy" id="7167"/>
    <lineage>
        <taxon>Eukaryota</taxon>
        <taxon>Metazoa</taxon>
        <taxon>Ecdysozoa</taxon>
        <taxon>Arthropoda</taxon>
        <taxon>Hexapoda</taxon>
        <taxon>Insecta</taxon>
        <taxon>Pterygota</taxon>
        <taxon>Neoptera</taxon>
        <taxon>Endopterygota</taxon>
        <taxon>Diptera</taxon>
        <taxon>Nematocera</taxon>
        <taxon>Culicoidea</taxon>
        <taxon>Culicidae</taxon>
        <taxon>Anophelinae</taxon>
        <taxon>Anopheles</taxon>
    </lineage>
</organism>
<feature type="compositionally biased region" description="Polar residues" evidence="1">
    <location>
        <begin position="104"/>
        <end position="116"/>
    </location>
</feature>
<dbReference type="Proteomes" id="UP000069272">
    <property type="component" value="Chromosome 3L"/>
</dbReference>
<proteinExistence type="predicted"/>